<evidence type="ECO:0000256" key="7">
    <source>
        <dbReference type="ARBA" id="ARBA00022840"/>
    </source>
</evidence>
<keyword evidence="3" id="KW-0597">Phosphoprotein</keyword>
<feature type="transmembrane region" description="Helical" evidence="9">
    <location>
        <begin position="41"/>
        <end position="60"/>
    </location>
</feature>
<keyword evidence="9" id="KW-0472">Membrane</keyword>
<evidence type="ECO:0000313" key="12">
    <source>
        <dbReference type="EMBL" id="MBS2551296.1"/>
    </source>
</evidence>
<dbReference type="EMBL" id="JAAFYZ010000133">
    <property type="protein sequence ID" value="MBS2551296.1"/>
    <property type="molecule type" value="Genomic_DNA"/>
</dbReference>
<keyword evidence="4" id="KW-0808">Transferase</keyword>
<feature type="domain" description="Putative sensor" evidence="11">
    <location>
        <begin position="41"/>
        <end position="226"/>
    </location>
</feature>
<comment type="caution">
    <text evidence="12">The sequence shown here is derived from an EMBL/GenBank/DDBJ whole genome shotgun (WGS) entry which is preliminary data.</text>
</comment>
<feature type="domain" description="Signal transduction histidine kinase subgroup 3 dimerisation and phosphoacceptor" evidence="10">
    <location>
        <begin position="254"/>
        <end position="325"/>
    </location>
</feature>
<dbReference type="CDD" id="cd16917">
    <property type="entry name" value="HATPase_UhpB-NarQ-NarX-like"/>
    <property type="match status" value="1"/>
</dbReference>
<evidence type="ECO:0000256" key="1">
    <source>
        <dbReference type="ARBA" id="ARBA00000085"/>
    </source>
</evidence>
<dbReference type="SUPFAM" id="SSF55874">
    <property type="entry name" value="ATPase domain of HSP90 chaperone/DNA topoisomerase II/histidine kinase"/>
    <property type="match status" value="1"/>
</dbReference>
<dbReference type="Proteomes" id="UP000730482">
    <property type="component" value="Unassembled WGS sequence"/>
</dbReference>
<proteinExistence type="predicted"/>
<feature type="transmembrane region" description="Helical" evidence="9">
    <location>
        <begin position="185"/>
        <end position="206"/>
    </location>
</feature>
<dbReference type="Gene3D" id="3.30.565.10">
    <property type="entry name" value="Histidine kinase-like ATPase, C-terminal domain"/>
    <property type="match status" value="1"/>
</dbReference>
<evidence type="ECO:0000256" key="6">
    <source>
        <dbReference type="ARBA" id="ARBA00022777"/>
    </source>
</evidence>
<keyword evidence="5" id="KW-0547">Nucleotide-binding</keyword>
<evidence type="ECO:0000256" key="2">
    <source>
        <dbReference type="ARBA" id="ARBA00012438"/>
    </source>
</evidence>
<dbReference type="PANTHER" id="PTHR24421:SF10">
    <property type="entry name" value="NITRATE_NITRITE SENSOR PROTEIN NARQ"/>
    <property type="match status" value="1"/>
</dbReference>
<evidence type="ECO:0000256" key="9">
    <source>
        <dbReference type="SAM" id="Phobius"/>
    </source>
</evidence>
<dbReference type="RefSeq" id="WP_212015651.1">
    <property type="nucleotide sequence ID" value="NZ_JAAFYZ010000133.1"/>
</dbReference>
<evidence type="ECO:0000313" key="13">
    <source>
        <dbReference type="Proteomes" id="UP000730482"/>
    </source>
</evidence>
<accession>A0ABS5KZ01</accession>
<gene>
    <name evidence="12" type="ORF">KGQ19_30955</name>
</gene>
<dbReference type="Gene3D" id="1.20.5.1930">
    <property type="match status" value="1"/>
</dbReference>
<feature type="transmembrane region" description="Helical" evidence="9">
    <location>
        <begin position="66"/>
        <end position="86"/>
    </location>
</feature>
<keyword evidence="8" id="KW-0902">Two-component regulatory system</keyword>
<dbReference type="InterPro" id="IPR025828">
    <property type="entry name" value="Put_sensor_dom"/>
</dbReference>
<organism evidence="12 13">
    <name type="scientific">Catenulispora pinistramenti</name>
    <dbReference type="NCBI Taxonomy" id="2705254"/>
    <lineage>
        <taxon>Bacteria</taxon>
        <taxon>Bacillati</taxon>
        <taxon>Actinomycetota</taxon>
        <taxon>Actinomycetes</taxon>
        <taxon>Catenulisporales</taxon>
        <taxon>Catenulisporaceae</taxon>
        <taxon>Catenulispora</taxon>
    </lineage>
</organism>
<evidence type="ECO:0000259" key="10">
    <source>
        <dbReference type="Pfam" id="PF07730"/>
    </source>
</evidence>
<comment type="catalytic activity">
    <reaction evidence="1">
        <text>ATP + protein L-histidine = ADP + protein N-phospho-L-histidine.</text>
        <dbReference type="EC" id="2.7.13.3"/>
    </reaction>
</comment>
<dbReference type="InterPro" id="IPR036890">
    <property type="entry name" value="HATPase_C_sf"/>
</dbReference>
<evidence type="ECO:0000256" key="3">
    <source>
        <dbReference type="ARBA" id="ARBA00022553"/>
    </source>
</evidence>
<evidence type="ECO:0000259" key="11">
    <source>
        <dbReference type="Pfam" id="PF13796"/>
    </source>
</evidence>
<feature type="transmembrane region" description="Helical" evidence="9">
    <location>
        <begin position="132"/>
        <end position="165"/>
    </location>
</feature>
<evidence type="ECO:0000256" key="4">
    <source>
        <dbReference type="ARBA" id="ARBA00022679"/>
    </source>
</evidence>
<dbReference type="EC" id="2.7.13.3" evidence="2"/>
<dbReference type="Pfam" id="PF13796">
    <property type="entry name" value="Sensor"/>
    <property type="match status" value="1"/>
</dbReference>
<dbReference type="PANTHER" id="PTHR24421">
    <property type="entry name" value="NITRATE/NITRITE SENSOR PROTEIN NARX-RELATED"/>
    <property type="match status" value="1"/>
</dbReference>
<dbReference type="Pfam" id="PF07730">
    <property type="entry name" value="HisKA_3"/>
    <property type="match status" value="1"/>
</dbReference>
<evidence type="ECO:0000256" key="5">
    <source>
        <dbReference type="ARBA" id="ARBA00022741"/>
    </source>
</evidence>
<reference evidence="12 13" key="1">
    <citation type="submission" date="2020-02" db="EMBL/GenBank/DDBJ databases">
        <title>Acidophilic actinobacteria isolated from forest soil.</title>
        <authorList>
            <person name="Golinska P."/>
        </authorList>
    </citation>
    <scope>NUCLEOTIDE SEQUENCE [LARGE SCALE GENOMIC DNA]</scope>
    <source>
        <strain evidence="12 13">NL8</strain>
    </source>
</reference>
<keyword evidence="6" id="KW-0418">Kinase</keyword>
<sequence>MITTVGAKVAGRRADENAAVVGPGELLKGPFTGRALRQQGYLLASFAGAFVQFLWLTVALTLGGSLLLVVIGLPLLLAGLVSLRWASRRERQRILNLTGERVPSPYREPGPTGNPLQRLVGYVSDPATWRDLVHLIVSAAFGLTWFCTVVILWAMTVGAVSLPFWYSSLPNHRIPLTHIDGSQYYISTLPSILVFSAISLVFAWLVGPTVLELATRAQTGLGRSLLGLSRPELDRREAALRTTRSQAVSAAEAERRRIERDLHDGAQQRLVALAMDLGRAKSKLKSGNEEDSEAAAQLVAEAHEGVKLALSELRDLARGIHPAVLTDRGLDAALSALAGRSPIPVEVDAALPWRPSPEVESAAYFVASEALANMAKHSHANRAWIDLEVRDGQLRMIVGDNGVGGAETNPGGGLAGLSDRIAPLDGILSVSSPIGGPTQIIMEMPCQKPSAF</sequence>
<dbReference type="InterPro" id="IPR011712">
    <property type="entry name" value="Sig_transdc_His_kin_sub3_dim/P"/>
</dbReference>
<keyword evidence="13" id="KW-1185">Reference proteome</keyword>
<name>A0ABS5KZ01_9ACTN</name>
<keyword evidence="9" id="KW-0812">Transmembrane</keyword>
<evidence type="ECO:0000256" key="8">
    <source>
        <dbReference type="ARBA" id="ARBA00023012"/>
    </source>
</evidence>
<keyword evidence="7" id="KW-0067">ATP-binding</keyword>
<keyword evidence="9" id="KW-1133">Transmembrane helix</keyword>
<dbReference type="InterPro" id="IPR050482">
    <property type="entry name" value="Sensor_HK_TwoCompSys"/>
</dbReference>
<protein>
    <recommendedName>
        <fullName evidence="2">histidine kinase</fullName>
        <ecNumber evidence="2">2.7.13.3</ecNumber>
    </recommendedName>
</protein>